<protein>
    <recommendedName>
        <fullName evidence="10">RecBCD enzyme subunit RecC</fullName>
    </recommendedName>
    <alternativeName>
        <fullName evidence="10">Exonuclease V subunit RecC</fullName>
        <shortName evidence="10">ExoV subunit RecC</shortName>
    </alternativeName>
    <alternativeName>
        <fullName evidence="10">Helicase/nuclease RecBCD subunit RecC</fullName>
    </alternativeName>
</protein>
<comment type="miscellaneous">
    <text evidence="10">In the RecBCD complex, RecB has a slow 3'-5' helicase, an exonuclease activity and loads RecA onto ssDNA, RecD has a fast 5'-3' helicase activity, while RecC stimulates the ATPase and processivity of the RecB helicase and contributes to recognition of the Chi site.</text>
</comment>
<dbReference type="GO" id="GO:0008854">
    <property type="term" value="F:exodeoxyribonuclease V activity"/>
    <property type="evidence" value="ECO:0007669"/>
    <property type="project" value="InterPro"/>
</dbReference>
<dbReference type="GO" id="GO:0005524">
    <property type="term" value="F:ATP binding"/>
    <property type="evidence" value="ECO:0007669"/>
    <property type="project" value="UniProtKB-UniRule"/>
</dbReference>
<dbReference type="AlphaFoldDB" id="A0A376BM93"/>
<dbReference type="InterPro" id="IPR011335">
    <property type="entry name" value="Restrct_endonuc-II-like"/>
</dbReference>
<dbReference type="SUPFAM" id="SSF52540">
    <property type="entry name" value="P-loop containing nucleoside triphosphate hydrolases"/>
    <property type="match status" value="2"/>
</dbReference>
<dbReference type="GO" id="GO:0000724">
    <property type="term" value="P:double-strand break repair via homologous recombination"/>
    <property type="evidence" value="ECO:0007669"/>
    <property type="project" value="UniProtKB-UniRule"/>
</dbReference>
<evidence type="ECO:0000256" key="3">
    <source>
        <dbReference type="ARBA" id="ARBA00022763"/>
    </source>
</evidence>
<dbReference type="NCBIfam" id="TIGR01450">
    <property type="entry name" value="recC"/>
    <property type="match status" value="1"/>
</dbReference>
<keyword evidence="13" id="KW-1185">Reference proteome</keyword>
<keyword evidence="9 10" id="KW-0234">DNA repair</keyword>
<evidence type="ECO:0000256" key="7">
    <source>
        <dbReference type="ARBA" id="ARBA00022840"/>
    </source>
</evidence>
<dbReference type="Gene3D" id="3.40.50.300">
    <property type="entry name" value="P-loop containing nucleotide triphosphate hydrolases"/>
    <property type="match status" value="2"/>
</dbReference>
<dbReference type="SUPFAM" id="SSF52980">
    <property type="entry name" value="Restriction endonuclease-like"/>
    <property type="match status" value="1"/>
</dbReference>
<keyword evidence="5 10" id="KW-0347">Helicase</keyword>
<dbReference type="Proteomes" id="UP000254209">
    <property type="component" value="Unassembled WGS sequence"/>
</dbReference>
<dbReference type="HAMAP" id="MF_01486">
    <property type="entry name" value="RecC"/>
    <property type="match status" value="1"/>
</dbReference>
<keyword evidence="7 10" id="KW-0067">ATP-binding</keyword>
<dbReference type="InterPro" id="IPR027417">
    <property type="entry name" value="P-loop_NTPase"/>
</dbReference>
<dbReference type="PANTHER" id="PTHR30591:SF1">
    <property type="entry name" value="RECBCD ENZYME SUBUNIT RECC"/>
    <property type="match status" value="1"/>
</dbReference>
<evidence type="ECO:0000256" key="9">
    <source>
        <dbReference type="ARBA" id="ARBA00023204"/>
    </source>
</evidence>
<organism evidence="12 13">
    <name type="scientific">Alysiella crassa</name>
    <dbReference type="NCBI Taxonomy" id="153491"/>
    <lineage>
        <taxon>Bacteria</taxon>
        <taxon>Pseudomonadati</taxon>
        <taxon>Pseudomonadota</taxon>
        <taxon>Betaproteobacteria</taxon>
        <taxon>Neisseriales</taxon>
        <taxon>Neisseriaceae</taxon>
        <taxon>Alysiella</taxon>
    </lineage>
</organism>
<evidence type="ECO:0000256" key="5">
    <source>
        <dbReference type="ARBA" id="ARBA00022806"/>
    </source>
</evidence>
<keyword evidence="6 10" id="KW-0269">Exonuclease</keyword>
<comment type="subunit">
    <text evidence="10">Heterotrimer of RecB, RecC and RecD. All subunits contribute to DNA-binding.</text>
</comment>
<dbReference type="PANTHER" id="PTHR30591">
    <property type="entry name" value="RECBCD ENZYME SUBUNIT RECC"/>
    <property type="match status" value="1"/>
</dbReference>
<dbReference type="EMBL" id="UFSO01000002">
    <property type="protein sequence ID" value="SSY70755.1"/>
    <property type="molecule type" value="Genomic_DNA"/>
</dbReference>
<comment type="function">
    <text evidence="10">A helicase/nuclease that prepares dsDNA breaks (DSB) for recombinational DNA repair. Binds to DSBs and unwinds DNA via a highly rapid and processive ATP-dependent bidirectional helicase activity. Unwinds dsDNA until it encounters a Chi (crossover hotspot instigator) sequence from the 3' direction. Cuts ssDNA a few nucleotides 3' to the Chi site. The properties and activities of the enzyme are changed at Chi. The Chi-altered holoenzyme produces a long 3'-ssDNA overhang and facilitates RecA-binding to the ssDNA for homologous DNA recombination and repair. Holoenzyme degrades any linearized DNA that is unable to undergo homologous recombination. In the holoenzyme this subunit recognizes the wild-type Chi sequence, and when added to isolated RecB increases its ATP-dependent helicase processivity.</text>
</comment>
<dbReference type="STRING" id="1120980.GCA_000745955_01877"/>
<keyword evidence="2 10" id="KW-0547">Nucleotide-binding</keyword>
<dbReference type="InterPro" id="IPR006697">
    <property type="entry name" value="RecC"/>
</dbReference>
<evidence type="ECO:0000256" key="6">
    <source>
        <dbReference type="ARBA" id="ARBA00022839"/>
    </source>
</evidence>
<dbReference type="GO" id="GO:0003677">
    <property type="term" value="F:DNA binding"/>
    <property type="evidence" value="ECO:0007669"/>
    <property type="project" value="UniProtKB-UniRule"/>
</dbReference>
<keyword evidence="1 10" id="KW-0540">Nuclease</keyword>
<evidence type="ECO:0000256" key="10">
    <source>
        <dbReference type="HAMAP-Rule" id="MF_01486"/>
    </source>
</evidence>
<dbReference type="GO" id="GO:0009338">
    <property type="term" value="C:exodeoxyribonuclease V complex"/>
    <property type="evidence" value="ECO:0007669"/>
    <property type="project" value="InterPro"/>
</dbReference>
<dbReference type="PIRSF" id="PIRSF000980">
    <property type="entry name" value="RecC"/>
    <property type="match status" value="1"/>
</dbReference>
<keyword evidence="3 10" id="KW-0227">DNA damage</keyword>
<name>A0A376BM93_9NEIS</name>
<sequence length="1111" mass="125814">MLHLYQSNRLEDLADMLATLHQVAPLQSPLAPEQIVVQSQGMRRFINQFLAKKQGIAANIQFSLPAGLSFRLMRETMPDTPELNPFDTEVMRWRLLALFQSPEFQGADFQAAREVLHSYLDNGEYAAYQLAGQLADVFDQYLVYRPHWIETWHAGQLVDGVSDEQIWQAQLWRYLDDGRQSAPHRVELWHNLMKHLDNPPEWLPERFFVFGIATLAPMYLELLIRLAKTREVHIFALNPSELYWGQVIEPAKILNQSEEPDLSLQGHPLLASLGKQGRDFFDALSEAQIGIDVNSYDTAAFSGCLLHELQKNLQTQTLPEDSDYLQNHDLTTETVLKHLQTKDRSIQIHSAHSPLRELQILKDQILVLLEQNKDWQPHDIAILTPHIEPYAPYIHAVFGQQTGSGQALPYSLSDVKLSRRQPLLYALEQTLSLLNSRFEVDKLLPLLDSETVLQRFDLTREDLLLLHDTIAKLNIHWGADSAQRAKFGDSQRLFTWQQGLERLILGWLLPESKQNKGLWQNISAWHTRPDHLDVLSKFTALVRTLAQTQREWQAATHVSGWAERIRRLMANVFAPSDDDREAIYQLEQSLARWVAESELADFAQSLTQDTAIAHIQRFLNSADETHFLRGGITFCGMVPMRSLPFKMIALIGLNDGDFPRNTKAASFDLIAKHPKKGDRARRDDDRYLFLEAVLSARQVLYLSFIGKDIRSDEPRTPSTLLNELVDCVAEMVGVSSKDLLDNWLTQHPLQAFSPKYFSGSLHSSRTDYAAALNAEKIAVADFFRQPETDFTEHASYLIEQKDFIQFWRNPVRSYLRNTLNWQAPNAGMEWDAAEPFAPVQTRLLSDAYVSARRHNRQFDDVAAELTAQSLLPAGELGALAQGDFAAQAAALDGKLLYSKALPERSGVLPSVSGCLNYRLNHDYEVGQVIYAGQFLNEFNEHGNLSAADKIELLLQHVIFCAATPEHDRQPESRQTHFIQLPNVLTLPPLAQDLAQEILSLWISVYQQGHAAPQPFFPRVQLAAANKLFTPKKGQDGLDYDGAIAAAANIYHNGYKGFAQEDYPEVKLVFGRNPDSEPPYRSDLFMNLTENLFAGLAGCLKALAGENETDVG</sequence>
<evidence type="ECO:0000259" key="11">
    <source>
        <dbReference type="Pfam" id="PF17946"/>
    </source>
</evidence>
<keyword evidence="8 10" id="KW-0238">DNA-binding</keyword>
<proteinExistence type="inferred from homology"/>
<evidence type="ECO:0000313" key="13">
    <source>
        <dbReference type="Proteomes" id="UP000254209"/>
    </source>
</evidence>
<dbReference type="OrthoDB" id="9762834at2"/>
<evidence type="ECO:0000313" key="12">
    <source>
        <dbReference type="EMBL" id="SSY70755.1"/>
    </source>
</evidence>
<keyword evidence="4 10" id="KW-0378">Hydrolase</keyword>
<dbReference type="Pfam" id="PF04257">
    <property type="entry name" value="Exonuc_V_gamma"/>
    <property type="match status" value="1"/>
</dbReference>
<dbReference type="InterPro" id="IPR041500">
    <property type="entry name" value="RecC_C"/>
</dbReference>
<dbReference type="RefSeq" id="WP_034294150.1">
    <property type="nucleotide sequence ID" value="NZ_CP091519.2"/>
</dbReference>
<comment type="similarity">
    <text evidence="10">Belongs to the RecC family.</text>
</comment>
<dbReference type="InterPro" id="IPR013986">
    <property type="entry name" value="DExx_box_DNA_helicase_dom_sf"/>
</dbReference>
<evidence type="ECO:0000256" key="8">
    <source>
        <dbReference type="ARBA" id="ARBA00023125"/>
    </source>
</evidence>
<dbReference type="Gene3D" id="1.10.10.160">
    <property type="match status" value="1"/>
</dbReference>
<dbReference type="GO" id="GO:0003678">
    <property type="term" value="F:DNA helicase activity"/>
    <property type="evidence" value="ECO:0007669"/>
    <property type="project" value="UniProtKB-UniRule"/>
</dbReference>
<evidence type="ECO:0000256" key="2">
    <source>
        <dbReference type="ARBA" id="ARBA00022741"/>
    </source>
</evidence>
<gene>
    <name evidence="10 12" type="primary">recC</name>
    <name evidence="12" type="ORF">NCTC10283_00866</name>
</gene>
<evidence type="ECO:0000256" key="4">
    <source>
        <dbReference type="ARBA" id="ARBA00022801"/>
    </source>
</evidence>
<evidence type="ECO:0000256" key="1">
    <source>
        <dbReference type="ARBA" id="ARBA00022722"/>
    </source>
</evidence>
<accession>A0A376BM93</accession>
<dbReference type="Gene3D" id="3.40.50.10930">
    <property type="match status" value="1"/>
</dbReference>
<feature type="domain" description="RecC C-terminal" evidence="11">
    <location>
        <begin position="798"/>
        <end position="1026"/>
    </location>
</feature>
<dbReference type="Pfam" id="PF17946">
    <property type="entry name" value="RecC_C"/>
    <property type="match status" value="1"/>
</dbReference>
<reference evidence="12 13" key="1">
    <citation type="submission" date="2018-06" db="EMBL/GenBank/DDBJ databases">
        <authorList>
            <consortium name="Pathogen Informatics"/>
            <person name="Doyle S."/>
        </authorList>
    </citation>
    <scope>NUCLEOTIDE SEQUENCE [LARGE SCALE GENOMIC DNA]</scope>
    <source>
        <strain evidence="12 13">NCTC10283</strain>
    </source>
</reference>